<dbReference type="InterPro" id="IPR058647">
    <property type="entry name" value="BSH_CzcB-like"/>
</dbReference>
<gene>
    <name evidence="4" type="ORF">DI603_22640</name>
</gene>
<evidence type="ECO:0000256" key="1">
    <source>
        <dbReference type="ARBA" id="ARBA00009477"/>
    </source>
</evidence>
<dbReference type="Gene3D" id="2.40.50.100">
    <property type="match status" value="1"/>
</dbReference>
<dbReference type="NCBIfam" id="TIGR01730">
    <property type="entry name" value="RND_mfp"/>
    <property type="match status" value="1"/>
</dbReference>
<sequence>MLGMSPNTAPPEGAPQKKHQRFAIPGVAAAMVLAVAAGAGWWMLSRPAKESAAETPATAPAADGHITLGVAQQRALGVATAAADTATQLPVPGLPAQAAAPLAASAQVSAPYAGVVTRILVDEGALVRQGQPLARIQSRDVLAAQGELARARSEATAAALQAKRDAALLTEGIIPAARNEQSQARAQATQSTLHQATGALAQLRPVTGGQAGEYELLAPMAGQVVRRHLMPGQSVAALEAAFVVAEAGRMDVNFTAPLRLRSDIKPGLPVGLPDGKVAKVVAVGADADPASQSLRVRAGIEGQTALAVGQQFSVSLLLPAPAGALAVPPSALLPAGQRHVLYVASYAAGGEKGAIRVRAVAVQLLGGDEAVSVVVPDSKGGPALLMSGEQVVTHGTALLKSMLPLQ</sequence>
<evidence type="ECO:0000259" key="3">
    <source>
        <dbReference type="Pfam" id="PF25973"/>
    </source>
</evidence>
<evidence type="ECO:0000313" key="5">
    <source>
        <dbReference type="Proteomes" id="UP000249633"/>
    </source>
</evidence>
<dbReference type="Gene3D" id="1.10.287.470">
    <property type="entry name" value="Helix hairpin bin"/>
    <property type="match status" value="1"/>
</dbReference>
<comment type="similarity">
    <text evidence="1">Belongs to the membrane fusion protein (MFP) (TC 8.A.1) family.</text>
</comment>
<name>A0A2W5F7B4_9BURK</name>
<dbReference type="GO" id="GO:0015562">
    <property type="term" value="F:efflux transmembrane transporter activity"/>
    <property type="evidence" value="ECO:0007669"/>
    <property type="project" value="TreeGrafter"/>
</dbReference>
<keyword evidence="2" id="KW-0472">Membrane</keyword>
<dbReference type="EMBL" id="QFOD01000035">
    <property type="protein sequence ID" value="PZP27102.1"/>
    <property type="molecule type" value="Genomic_DNA"/>
</dbReference>
<dbReference type="Pfam" id="PF25973">
    <property type="entry name" value="BSH_CzcB"/>
    <property type="match status" value="1"/>
</dbReference>
<feature type="domain" description="CzcB-like barrel-sandwich hybrid" evidence="3">
    <location>
        <begin position="106"/>
        <end position="245"/>
    </location>
</feature>
<evidence type="ECO:0000256" key="2">
    <source>
        <dbReference type="SAM" id="Phobius"/>
    </source>
</evidence>
<dbReference type="PANTHER" id="PTHR30469">
    <property type="entry name" value="MULTIDRUG RESISTANCE PROTEIN MDTA"/>
    <property type="match status" value="1"/>
</dbReference>
<proteinExistence type="inferred from homology"/>
<keyword evidence="2" id="KW-1133">Transmembrane helix</keyword>
<feature type="transmembrane region" description="Helical" evidence="2">
    <location>
        <begin position="22"/>
        <end position="44"/>
    </location>
</feature>
<accession>A0A2W5F7B4</accession>
<dbReference type="PANTHER" id="PTHR30469:SF15">
    <property type="entry name" value="HLYD FAMILY OF SECRETION PROTEINS"/>
    <property type="match status" value="1"/>
</dbReference>
<comment type="caution">
    <text evidence="4">The sequence shown here is derived from an EMBL/GenBank/DDBJ whole genome shotgun (WGS) entry which is preliminary data.</text>
</comment>
<dbReference type="AlphaFoldDB" id="A0A2W5F7B4"/>
<protein>
    <submittedName>
        <fullName evidence="4">Efflux RND transporter periplasmic adaptor subunit</fullName>
    </submittedName>
</protein>
<organism evidence="4 5">
    <name type="scientific">Roseateles depolymerans</name>
    <dbReference type="NCBI Taxonomy" id="76731"/>
    <lineage>
        <taxon>Bacteria</taxon>
        <taxon>Pseudomonadati</taxon>
        <taxon>Pseudomonadota</taxon>
        <taxon>Betaproteobacteria</taxon>
        <taxon>Burkholderiales</taxon>
        <taxon>Sphaerotilaceae</taxon>
        <taxon>Roseateles</taxon>
    </lineage>
</organism>
<dbReference type="Gene3D" id="2.40.30.170">
    <property type="match status" value="1"/>
</dbReference>
<dbReference type="GO" id="GO:1990281">
    <property type="term" value="C:efflux pump complex"/>
    <property type="evidence" value="ECO:0007669"/>
    <property type="project" value="TreeGrafter"/>
</dbReference>
<keyword evidence="2" id="KW-0812">Transmembrane</keyword>
<dbReference type="InterPro" id="IPR006143">
    <property type="entry name" value="RND_pump_MFP"/>
</dbReference>
<reference evidence="4 5" key="1">
    <citation type="submission" date="2017-08" db="EMBL/GenBank/DDBJ databases">
        <title>Infants hospitalized years apart are colonized by the same room-sourced microbial strains.</title>
        <authorList>
            <person name="Brooks B."/>
            <person name="Olm M.R."/>
            <person name="Firek B.A."/>
            <person name="Baker R."/>
            <person name="Thomas B.C."/>
            <person name="Morowitz M.J."/>
            <person name="Banfield J.F."/>
        </authorList>
    </citation>
    <scope>NUCLEOTIDE SEQUENCE [LARGE SCALE GENOMIC DNA]</scope>
    <source>
        <strain evidence="4">S2_012_000_R2_81</strain>
    </source>
</reference>
<dbReference type="Proteomes" id="UP000249633">
    <property type="component" value="Unassembled WGS sequence"/>
</dbReference>
<dbReference type="Gene3D" id="2.40.420.20">
    <property type="match status" value="1"/>
</dbReference>
<dbReference type="SUPFAM" id="SSF111369">
    <property type="entry name" value="HlyD-like secretion proteins"/>
    <property type="match status" value="1"/>
</dbReference>
<evidence type="ECO:0000313" key="4">
    <source>
        <dbReference type="EMBL" id="PZP27102.1"/>
    </source>
</evidence>